<evidence type="ECO:0000313" key="3">
    <source>
        <dbReference type="EMBL" id="RDX70101.1"/>
    </source>
</evidence>
<comment type="caution">
    <text evidence="3">The sequence shown here is derived from an EMBL/GenBank/DDBJ whole genome shotgun (WGS) entry which is preliminary data.</text>
</comment>
<evidence type="ECO:0000313" key="4">
    <source>
        <dbReference type="Proteomes" id="UP000257109"/>
    </source>
</evidence>
<organism evidence="3 4">
    <name type="scientific">Mucuna pruriens</name>
    <name type="common">Velvet bean</name>
    <name type="synonym">Dolichos pruriens</name>
    <dbReference type="NCBI Taxonomy" id="157652"/>
    <lineage>
        <taxon>Eukaryota</taxon>
        <taxon>Viridiplantae</taxon>
        <taxon>Streptophyta</taxon>
        <taxon>Embryophyta</taxon>
        <taxon>Tracheophyta</taxon>
        <taxon>Spermatophyta</taxon>
        <taxon>Magnoliopsida</taxon>
        <taxon>eudicotyledons</taxon>
        <taxon>Gunneridae</taxon>
        <taxon>Pentapetalae</taxon>
        <taxon>rosids</taxon>
        <taxon>fabids</taxon>
        <taxon>Fabales</taxon>
        <taxon>Fabaceae</taxon>
        <taxon>Papilionoideae</taxon>
        <taxon>50 kb inversion clade</taxon>
        <taxon>NPAAA clade</taxon>
        <taxon>indigoferoid/millettioid clade</taxon>
        <taxon>Phaseoleae</taxon>
        <taxon>Mucuna</taxon>
    </lineage>
</organism>
<dbReference type="Proteomes" id="UP000257109">
    <property type="component" value="Unassembled WGS sequence"/>
</dbReference>
<keyword evidence="4" id="KW-1185">Reference proteome</keyword>
<dbReference type="EMBL" id="QJKJ01011836">
    <property type="protein sequence ID" value="RDX70101.1"/>
    <property type="molecule type" value="Genomic_DNA"/>
</dbReference>
<feature type="transmembrane region" description="Helical" evidence="1">
    <location>
        <begin position="38"/>
        <end position="56"/>
    </location>
</feature>
<accession>A0A371EVR4</accession>
<dbReference type="OrthoDB" id="754047at2759"/>
<sequence>MFFFLLYLLSNVVVDSIVVERAHVFMLGFFGLWKNCELLLQWIFGGYIWSMICFWCHNITSIVSTFWLCYFTLVVLGRVKLVISIESVLGVGHYNGFMKNWK</sequence>
<evidence type="ECO:0000256" key="2">
    <source>
        <dbReference type="SAM" id="SignalP"/>
    </source>
</evidence>
<reference evidence="3" key="1">
    <citation type="submission" date="2018-05" db="EMBL/GenBank/DDBJ databases">
        <title>Draft genome of Mucuna pruriens seed.</title>
        <authorList>
            <person name="Nnadi N.E."/>
            <person name="Vos R."/>
            <person name="Hasami M.H."/>
            <person name="Devisetty U.K."/>
            <person name="Aguiy J.C."/>
        </authorList>
    </citation>
    <scope>NUCLEOTIDE SEQUENCE [LARGE SCALE GENOMIC DNA]</scope>
    <source>
        <strain evidence="3">JCA_2017</strain>
    </source>
</reference>
<name>A0A371EVR4_MUCPR</name>
<keyword evidence="1" id="KW-0812">Transmembrane</keyword>
<keyword evidence="1" id="KW-1133">Transmembrane helix</keyword>
<keyword evidence="1" id="KW-0472">Membrane</keyword>
<proteinExistence type="predicted"/>
<protein>
    <submittedName>
        <fullName evidence="3">Uncharacterized protein</fullName>
    </submittedName>
</protein>
<gene>
    <name evidence="3" type="ORF">CR513_50693</name>
</gene>
<feature type="signal peptide" evidence="2">
    <location>
        <begin position="1"/>
        <end position="16"/>
    </location>
</feature>
<evidence type="ECO:0000256" key="1">
    <source>
        <dbReference type="SAM" id="Phobius"/>
    </source>
</evidence>
<keyword evidence="2" id="KW-0732">Signal</keyword>
<feature type="chain" id="PRO_5017069069" evidence="2">
    <location>
        <begin position="17"/>
        <end position="102"/>
    </location>
</feature>
<feature type="non-terminal residue" evidence="3">
    <location>
        <position position="1"/>
    </location>
</feature>
<dbReference type="AlphaFoldDB" id="A0A371EVR4"/>
<feature type="transmembrane region" description="Helical" evidence="1">
    <location>
        <begin position="68"/>
        <end position="92"/>
    </location>
</feature>